<dbReference type="RefSeq" id="WP_091360267.1">
    <property type="nucleotide sequence ID" value="NZ_AP025284.1"/>
</dbReference>
<protein>
    <recommendedName>
        <fullName evidence="2">DUF2489 domain-containing protein</fullName>
    </recommendedName>
</protein>
<dbReference type="Pfam" id="PF10675">
    <property type="entry name" value="DUF2489"/>
    <property type="match status" value="1"/>
</dbReference>
<dbReference type="Proteomes" id="UP000198749">
    <property type="component" value="Unassembled WGS sequence"/>
</dbReference>
<reference evidence="4" key="1">
    <citation type="submission" date="2016-10" db="EMBL/GenBank/DDBJ databases">
        <authorList>
            <person name="Varghese N."/>
            <person name="Submissions S."/>
        </authorList>
    </citation>
    <scope>NUCLEOTIDE SEQUENCE [LARGE SCALE GENOMIC DNA]</scope>
    <source>
        <strain evidence="4">DSM 18887</strain>
    </source>
</reference>
<name>A0A1H9JU41_9GAMM</name>
<keyword evidence="1" id="KW-0812">Transmembrane</keyword>
<gene>
    <name evidence="3" type="ORF">SAMN03080615_03200</name>
</gene>
<proteinExistence type="predicted"/>
<evidence type="ECO:0000256" key="1">
    <source>
        <dbReference type="SAM" id="Phobius"/>
    </source>
</evidence>
<evidence type="ECO:0000259" key="2">
    <source>
        <dbReference type="Pfam" id="PF10675"/>
    </source>
</evidence>
<organism evidence="3 4">
    <name type="scientific">Amphritea atlantica</name>
    <dbReference type="NCBI Taxonomy" id="355243"/>
    <lineage>
        <taxon>Bacteria</taxon>
        <taxon>Pseudomonadati</taxon>
        <taxon>Pseudomonadota</taxon>
        <taxon>Gammaproteobacteria</taxon>
        <taxon>Oceanospirillales</taxon>
        <taxon>Oceanospirillaceae</taxon>
        <taxon>Amphritea</taxon>
    </lineage>
</organism>
<dbReference type="OrthoDB" id="5740155at2"/>
<dbReference type="InterPro" id="IPR019617">
    <property type="entry name" value="DUF2489"/>
</dbReference>
<sequence>MSETTLYILIAVNLFIVLALVYYILRLVQQQKQKRMDAENKLKKIAAEVRDHRLHIIESLQVIGRAILSDEIPLTEASIRCKVLLDNLDPQLAQSEAYIVFNEVFEQSKHIPRKEAWKKLKGPEKLEYIAHMDVLESDYSDQVIRAAKCLLSQDFNRYH</sequence>
<feature type="domain" description="DUF2489" evidence="2">
    <location>
        <begin position="18"/>
        <end position="148"/>
    </location>
</feature>
<keyword evidence="4" id="KW-1185">Reference proteome</keyword>
<keyword evidence="1" id="KW-0472">Membrane</keyword>
<dbReference type="AlphaFoldDB" id="A0A1H9JU41"/>
<feature type="transmembrane region" description="Helical" evidence="1">
    <location>
        <begin position="6"/>
        <end position="25"/>
    </location>
</feature>
<accession>A0A1H9JU41</accession>
<keyword evidence="1" id="KW-1133">Transmembrane helix</keyword>
<dbReference type="EMBL" id="FOGB01000010">
    <property type="protein sequence ID" value="SEQ90531.1"/>
    <property type="molecule type" value="Genomic_DNA"/>
</dbReference>
<dbReference type="STRING" id="355243.SAMN03080615_03200"/>
<evidence type="ECO:0000313" key="3">
    <source>
        <dbReference type="EMBL" id="SEQ90531.1"/>
    </source>
</evidence>
<evidence type="ECO:0000313" key="4">
    <source>
        <dbReference type="Proteomes" id="UP000198749"/>
    </source>
</evidence>